<evidence type="ECO:0000259" key="4">
    <source>
        <dbReference type="PROSITE" id="PS50987"/>
    </source>
</evidence>
<reference evidence="5 6" key="1">
    <citation type="submission" date="2017-09" db="EMBL/GenBank/DDBJ databases">
        <title>Depth-based differentiation of microbial function through sediment-hosted aquifers and enrichment of novel symbionts in the deep terrestrial subsurface.</title>
        <authorList>
            <person name="Probst A.J."/>
            <person name="Ladd B."/>
            <person name="Jarett J.K."/>
            <person name="Geller-Mcgrath D.E."/>
            <person name="Sieber C.M."/>
            <person name="Emerson J.B."/>
            <person name="Anantharaman K."/>
            <person name="Thomas B.C."/>
            <person name="Malmstrom R."/>
            <person name="Stieglmeier M."/>
            <person name="Klingl A."/>
            <person name="Woyke T."/>
            <person name="Ryan C.M."/>
            <person name="Banfield J.F."/>
        </authorList>
    </citation>
    <scope>NUCLEOTIDE SEQUENCE [LARGE SCALE GENOMIC DNA]</scope>
    <source>
        <strain evidence="5">CG23_combo_of_CG06-09_8_20_14_all_34_8</strain>
    </source>
</reference>
<dbReference type="InterPro" id="IPR036388">
    <property type="entry name" value="WH-like_DNA-bd_sf"/>
</dbReference>
<dbReference type="InterPro" id="IPR051081">
    <property type="entry name" value="HTH_MetalResp_TranReg"/>
</dbReference>
<evidence type="ECO:0000256" key="1">
    <source>
        <dbReference type="ARBA" id="ARBA00023015"/>
    </source>
</evidence>
<dbReference type="PANTHER" id="PTHR33154:SF18">
    <property type="entry name" value="ARSENICAL RESISTANCE OPERON REPRESSOR"/>
    <property type="match status" value="1"/>
</dbReference>
<dbReference type="PANTHER" id="PTHR33154">
    <property type="entry name" value="TRANSCRIPTIONAL REGULATOR, ARSR FAMILY"/>
    <property type="match status" value="1"/>
</dbReference>
<dbReference type="NCBIfam" id="NF033788">
    <property type="entry name" value="HTH_metalloreg"/>
    <property type="match status" value="1"/>
</dbReference>
<sequence>MDSYSCCAPSTSQSKQVTTLSSVLKIIAEENRLKLLCILRNGEHCVCQIIEHVDLSQSLISHHLKDLKDVGVVSDEKRGLYVYYSLTKEGKRITDLLFQI</sequence>
<dbReference type="InterPro" id="IPR011991">
    <property type="entry name" value="ArsR-like_HTH"/>
</dbReference>
<accession>A0A2H0B657</accession>
<dbReference type="InterPro" id="IPR001845">
    <property type="entry name" value="HTH_ArsR_DNA-bd_dom"/>
</dbReference>
<dbReference type="Gene3D" id="1.10.10.10">
    <property type="entry name" value="Winged helix-like DNA-binding domain superfamily/Winged helix DNA-binding domain"/>
    <property type="match status" value="1"/>
</dbReference>
<evidence type="ECO:0000313" key="5">
    <source>
        <dbReference type="EMBL" id="PIP53126.1"/>
    </source>
</evidence>
<dbReference type="Proteomes" id="UP000229459">
    <property type="component" value="Unassembled WGS sequence"/>
</dbReference>
<dbReference type="GO" id="GO:0003700">
    <property type="term" value="F:DNA-binding transcription factor activity"/>
    <property type="evidence" value="ECO:0007669"/>
    <property type="project" value="InterPro"/>
</dbReference>
<gene>
    <name evidence="5" type="ORF">COX08_02705</name>
</gene>
<dbReference type="Pfam" id="PF01022">
    <property type="entry name" value="HTH_5"/>
    <property type="match status" value="1"/>
</dbReference>
<evidence type="ECO:0000313" key="6">
    <source>
        <dbReference type="Proteomes" id="UP000229459"/>
    </source>
</evidence>
<dbReference type="PROSITE" id="PS50987">
    <property type="entry name" value="HTH_ARSR_2"/>
    <property type="match status" value="1"/>
</dbReference>
<protein>
    <submittedName>
        <fullName evidence="5">Transcriptional regulator</fullName>
    </submittedName>
</protein>
<organism evidence="5 6">
    <name type="scientific">Candidatus Beckwithbacteria bacterium CG23_combo_of_CG06-09_8_20_14_all_34_8</name>
    <dbReference type="NCBI Taxonomy" id="1974497"/>
    <lineage>
        <taxon>Bacteria</taxon>
        <taxon>Candidatus Beckwithiibacteriota</taxon>
    </lineage>
</organism>
<dbReference type="CDD" id="cd00090">
    <property type="entry name" value="HTH_ARSR"/>
    <property type="match status" value="1"/>
</dbReference>
<keyword evidence="1" id="KW-0805">Transcription regulation</keyword>
<keyword evidence="3" id="KW-0804">Transcription</keyword>
<dbReference type="AlphaFoldDB" id="A0A2H0B657"/>
<dbReference type="InterPro" id="IPR036390">
    <property type="entry name" value="WH_DNA-bd_sf"/>
</dbReference>
<dbReference type="PRINTS" id="PR00778">
    <property type="entry name" value="HTHARSR"/>
</dbReference>
<dbReference type="SUPFAM" id="SSF46785">
    <property type="entry name" value="Winged helix' DNA-binding domain"/>
    <property type="match status" value="1"/>
</dbReference>
<dbReference type="SMART" id="SM00418">
    <property type="entry name" value="HTH_ARSR"/>
    <property type="match status" value="1"/>
</dbReference>
<dbReference type="EMBL" id="PCSR01000064">
    <property type="protein sequence ID" value="PIP53126.1"/>
    <property type="molecule type" value="Genomic_DNA"/>
</dbReference>
<evidence type="ECO:0000256" key="2">
    <source>
        <dbReference type="ARBA" id="ARBA00023125"/>
    </source>
</evidence>
<dbReference type="GO" id="GO:0003677">
    <property type="term" value="F:DNA binding"/>
    <property type="evidence" value="ECO:0007669"/>
    <property type="project" value="UniProtKB-KW"/>
</dbReference>
<evidence type="ECO:0000256" key="3">
    <source>
        <dbReference type="ARBA" id="ARBA00023163"/>
    </source>
</evidence>
<comment type="caution">
    <text evidence="5">The sequence shown here is derived from an EMBL/GenBank/DDBJ whole genome shotgun (WGS) entry which is preliminary data.</text>
</comment>
<feature type="domain" description="HTH arsR-type" evidence="4">
    <location>
        <begin position="12"/>
        <end position="100"/>
    </location>
</feature>
<name>A0A2H0B657_9BACT</name>
<proteinExistence type="predicted"/>
<keyword evidence="2" id="KW-0238">DNA-binding</keyword>